<dbReference type="InterPro" id="IPR036942">
    <property type="entry name" value="Beta-barrel_TonB_sf"/>
</dbReference>
<dbReference type="InterPro" id="IPR037066">
    <property type="entry name" value="Plug_dom_sf"/>
</dbReference>
<dbReference type="Pfam" id="PF07715">
    <property type="entry name" value="Plug"/>
    <property type="match status" value="1"/>
</dbReference>
<dbReference type="Proteomes" id="UP001157186">
    <property type="component" value="Unassembled WGS sequence"/>
</dbReference>
<feature type="domain" description="TonB-dependent receptor plug" evidence="15">
    <location>
        <begin position="58"/>
        <end position="166"/>
    </location>
</feature>
<feature type="chain" id="PRO_5045200432" evidence="13">
    <location>
        <begin position="23"/>
        <end position="703"/>
    </location>
</feature>
<dbReference type="RefSeq" id="WP_284246282.1">
    <property type="nucleotide sequence ID" value="NZ_BSST01000001.1"/>
</dbReference>
<evidence type="ECO:0000256" key="3">
    <source>
        <dbReference type="ARBA" id="ARBA00022448"/>
    </source>
</evidence>
<evidence type="ECO:0000256" key="2">
    <source>
        <dbReference type="ARBA" id="ARBA00008143"/>
    </source>
</evidence>
<evidence type="ECO:0000256" key="8">
    <source>
        <dbReference type="ARBA" id="ARBA00023136"/>
    </source>
</evidence>
<evidence type="ECO:0000256" key="11">
    <source>
        <dbReference type="PROSITE-ProRule" id="PRU01360"/>
    </source>
</evidence>
<dbReference type="PANTHER" id="PTHR30069:SF29">
    <property type="entry name" value="HEMOGLOBIN AND HEMOGLOBIN-HAPTOGLOBIN-BINDING PROTEIN 1-RELATED"/>
    <property type="match status" value="1"/>
</dbReference>
<dbReference type="Gene3D" id="2.170.130.10">
    <property type="entry name" value="TonB-dependent receptor, plug domain"/>
    <property type="match status" value="1"/>
</dbReference>
<evidence type="ECO:0000259" key="14">
    <source>
        <dbReference type="Pfam" id="PF00593"/>
    </source>
</evidence>
<accession>A0ABQ6GYJ5</accession>
<sequence length="703" mass="78621">MKIKPSVLTLAVLFAISTPLVAEDYSFSGEERDDYFDDFYGSEEMVEIATGIKTQIYRAPAIASVFTAEQIKNMGATDIDDVLETVPGLHISRLSNTYTPIYAFRGVHSKYTPQVLMLINNIPITNSFLGNRNQNWGGMPVEAIARIEVIRGPGSAVFGADAFSGVINIITKNADDIKNNELLVRVGSHKTQDAWFALGDSDGEFKYSAVFEYHVTDGFDKTIEADAQTRLDKIFGTSASLAPGKLSLGTENIDFRGEINYREWTVRLGLQDRNNLGLGAGLAAALDPEADKASRRRNFDINYKSQITEDWQLDVQATYFDTSQDIDQYTIYPAGAFGGAYPNGFIGNPEVWERHTRFNITGLYSGLNNHIVRLGSGYHKGDMYKTKETKNFGLGPDGLAIDPTGPVVDVSDTPYIFLRETERSNRYVFIQDVWTVANDWELTAGLRHDDYSDFGSTTNPRLALVWSTSLNLSTKFLYGKAFRAPSFADTGNINNPVALGNPNLNPEKMETFEVAFDYHPQSGFGAILSFYDYTWTDIIQYAPDAGQSSNTAQNLGEQEGYGSELELNWRINEKFKFSGNISWSKATNDLTDADVAYVPKRQVFMQLDWEINDETRVNVKSNFINGRSRSVNDTRQAIENYVVSDINLRWMPHDYPIEFALLAKNVFDVDAREPSLNNGGTANIPNDLPLAGRTFYGEVRYKF</sequence>
<evidence type="ECO:0000256" key="10">
    <source>
        <dbReference type="ARBA" id="ARBA00023237"/>
    </source>
</evidence>
<comment type="similarity">
    <text evidence="2">Belongs to the TonB-dependent receptor family. Hemoglobin/haptoglobin binding protein subfamily.</text>
</comment>
<dbReference type="CDD" id="cd01347">
    <property type="entry name" value="ligand_gated_channel"/>
    <property type="match status" value="1"/>
</dbReference>
<dbReference type="InterPro" id="IPR012910">
    <property type="entry name" value="Plug_dom"/>
</dbReference>
<dbReference type="SUPFAM" id="SSF56935">
    <property type="entry name" value="Porins"/>
    <property type="match status" value="1"/>
</dbReference>
<evidence type="ECO:0000256" key="13">
    <source>
        <dbReference type="SAM" id="SignalP"/>
    </source>
</evidence>
<evidence type="ECO:0000259" key="15">
    <source>
        <dbReference type="Pfam" id="PF07715"/>
    </source>
</evidence>
<evidence type="ECO:0000256" key="5">
    <source>
        <dbReference type="ARBA" id="ARBA00022692"/>
    </source>
</evidence>
<dbReference type="PROSITE" id="PS52016">
    <property type="entry name" value="TONB_DEPENDENT_REC_3"/>
    <property type="match status" value="1"/>
</dbReference>
<keyword evidence="7 12" id="KW-0798">TonB box</keyword>
<dbReference type="Gene3D" id="2.40.170.20">
    <property type="entry name" value="TonB-dependent receptor, beta-barrel domain"/>
    <property type="match status" value="1"/>
</dbReference>
<evidence type="ECO:0000256" key="1">
    <source>
        <dbReference type="ARBA" id="ARBA00004571"/>
    </source>
</evidence>
<feature type="signal peptide" evidence="13">
    <location>
        <begin position="1"/>
        <end position="22"/>
    </location>
</feature>
<keyword evidence="8 11" id="KW-0472">Membrane</keyword>
<evidence type="ECO:0000256" key="7">
    <source>
        <dbReference type="ARBA" id="ARBA00023077"/>
    </source>
</evidence>
<evidence type="ECO:0000256" key="12">
    <source>
        <dbReference type="RuleBase" id="RU003357"/>
    </source>
</evidence>
<dbReference type="InterPro" id="IPR039426">
    <property type="entry name" value="TonB-dep_rcpt-like"/>
</dbReference>
<dbReference type="EMBL" id="BSST01000001">
    <property type="protein sequence ID" value="GLX80304.1"/>
    <property type="molecule type" value="Genomic_DNA"/>
</dbReference>
<organism evidence="16 17">
    <name type="scientific">Thalassotalea insulae</name>
    <dbReference type="NCBI Taxonomy" id="2056778"/>
    <lineage>
        <taxon>Bacteria</taxon>
        <taxon>Pseudomonadati</taxon>
        <taxon>Pseudomonadota</taxon>
        <taxon>Gammaproteobacteria</taxon>
        <taxon>Alteromonadales</taxon>
        <taxon>Colwelliaceae</taxon>
        <taxon>Thalassotalea</taxon>
    </lineage>
</organism>
<evidence type="ECO:0000313" key="17">
    <source>
        <dbReference type="Proteomes" id="UP001157186"/>
    </source>
</evidence>
<comment type="caution">
    <text evidence="16">The sequence shown here is derived from an EMBL/GenBank/DDBJ whole genome shotgun (WGS) entry which is preliminary data.</text>
</comment>
<protein>
    <submittedName>
        <fullName evidence="16">Receptor</fullName>
    </submittedName>
</protein>
<keyword evidence="9 16" id="KW-0675">Receptor</keyword>
<evidence type="ECO:0000256" key="9">
    <source>
        <dbReference type="ARBA" id="ARBA00023170"/>
    </source>
</evidence>
<evidence type="ECO:0000256" key="6">
    <source>
        <dbReference type="ARBA" id="ARBA00022729"/>
    </source>
</evidence>
<dbReference type="Pfam" id="PF00593">
    <property type="entry name" value="TonB_dep_Rec_b-barrel"/>
    <property type="match status" value="1"/>
</dbReference>
<keyword evidence="3 11" id="KW-0813">Transport</keyword>
<keyword evidence="4 11" id="KW-1134">Transmembrane beta strand</keyword>
<gene>
    <name evidence="16" type="ORF">tinsulaeT_36440</name>
</gene>
<proteinExistence type="inferred from homology"/>
<comment type="subcellular location">
    <subcellularLocation>
        <location evidence="1 11">Cell outer membrane</location>
        <topology evidence="1 11">Multi-pass membrane protein</topology>
    </subcellularLocation>
</comment>
<name>A0ABQ6GYJ5_9GAMM</name>
<dbReference type="InterPro" id="IPR000531">
    <property type="entry name" value="Beta-barrel_TonB"/>
</dbReference>
<keyword evidence="17" id="KW-1185">Reference proteome</keyword>
<keyword evidence="10 11" id="KW-0998">Cell outer membrane</keyword>
<keyword evidence="6 13" id="KW-0732">Signal</keyword>
<dbReference type="PANTHER" id="PTHR30069">
    <property type="entry name" value="TONB-DEPENDENT OUTER MEMBRANE RECEPTOR"/>
    <property type="match status" value="1"/>
</dbReference>
<feature type="domain" description="TonB-dependent receptor-like beta-barrel" evidence="14">
    <location>
        <begin position="260"/>
        <end position="650"/>
    </location>
</feature>
<keyword evidence="5 11" id="KW-0812">Transmembrane</keyword>
<reference evidence="16 17" key="1">
    <citation type="submission" date="2023-03" db="EMBL/GenBank/DDBJ databases">
        <title>Draft genome sequence of Thalassotalea insulae KCTC 62186T.</title>
        <authorList>
            <person name="Sawabe T."/>
        </authorList>
    </citation>
    <scope>NUCLEOTIDE SEQUENCE [LARGE SCALE GENOMIC DNA]</scope>
    <source>
        <strain evidence="16 17">KCTC 62186</strain>
    </source>
</reference>
<evidence type="ECO:0000256" key="4">
    <source>
        <dbReference type="ARBA" id="ARBA00022452"/>
    </source>
</evidence>
<evidence type="ECO:0000313" key="16">
    <source>
        <dbReference type="EMBL" id="GLX80304.1"/>
    </source>
</evidence>